<dbReference type="EMBL" id="ASPP01028595">
    <property type="protein sequence ID" value="ETO05056.1"/>
    <property type="molecule type" value="Genomic_DNA"/>
</dbReference>
<dbReference type="InterPro" id="IPR015915">
    <property type="entry name" value="Kelch-typ_b-propeller"/>
</dbReference>
<proteinExistence type="predicted"/>
<organism evidence="1 2">
    <name type="scientific">Reticulomyxa filosa</name>
    <dbReference type="NCBI Taxonomy" id="46433"/>
    <lineage>
        <taxon>Eukaryota</taxon>
        <taxon>Sar</taxon>
        <taxon>Rhizaria</taxon>
        <taxon>Retaria</taxon>
        <taxon>Foraminifera</taxon>
        <taxon>Monothalamids</taxon>
        <taxon>Reticulomyxidae</taxon>
        <taxon>Reticulomyxa</taxon>
    </lineage>
</organism>
<dbReference type="SUPFAM" id="SSF50965">
    <property type="entry name" value="Galactose oxidase, central domain"/>
    <property type="match status" value="1"/>
</dbReference>
<dbReference type="Gene3D" id="2.120.10.80">
    <property type="entry name" value="Kelch-type beta propeller"/>
    <property type="match status" value="2"/>
</dbReference>
<dbReference type="InterPro" id="IPR011043">
    <property type="entry name" value="Gal_Oxase/kelch_b-propeller"/>
</dbReference>
<dbReference type="OrthoDB" id="432528at2759"/>
<protein>
    <recommendedName>
        <fullName evidence="3">Kelch motif family protein</fullName>
    </recommendedName>
</protein>
<reference evidence="1 2" key="1">
    <citation type="journal article" date="2013" name="Curr. Biol.">
        <title>The Genome of the Foraminiferan Reticulomyxa filosa.</title>
        <authorList>
            <person name="Glockner G."/>
            <person name="Hulsmann N."/>
            <person name="Schleicher M."/>
            <person name="Noegel A.A."/>
            <person name="Eichinger L."/>
            <person name="Gallinger C."/>
            <person name="Pawlowski J."/>
            <person name="Sierra R."/>
            <person name="Euteneuer U."/>
            <person name="Pillet L."/>
            <person name="Moustafa A."/>
            <person name="Platzer M."/>
            <person name="Groth M."/>
            <person name="Szafranski K."/>
            <person name="Schliwa M."/>
        </authorList>
    </citation>
    <scope>NUCLEOTIDE SEQUENCE [LARGE SCALE GENOMIC DNA]</scope>
</reference>
<accession>X6LUJ7</accession>
<dbReference type="AlphaFoldDB" id="X6LUJ7"/>
<gene>
    <name evidence="1" type="ORF">RFI_32341</name>
</gene>
<keyword evidence="2" id="KW-1185">Reference proteome</keyword>
<evidence type="ECO:0000313" key="2">
    <source>
        <dbReference type="Proteomes" id="UP000023152"/>
    </source>
</evidence>
<evidence type="ECO:0008006" key="3">
    <source>
        <dbReference type="Google" id="ProtNLM"/>
    </source>
</evidence>
<name>X6LUJ7_RETFI</name>
<evidence type="ECO:0000313" key="1">
    <source>
        <dbReference type="EMBL" id="ETO05056.1"/>
    </source>
</evidence>
<comment type="caution">
    <text evidence="1">The sequence shown here is derived from an EMBL/GenBank/DDBJ whole genome shotgun (WGS) entry which is preliminary data.</text>
</comment>
<dbReference type="Proteomes" id="UP000023152">
    <property type="component" value="Unassembled WGS sequence"/>
</dbReference>
<sequence length="359" mass="40585">MPALEALRSLPTPLSRCQCVIYKDEILICGGDSNNNCYSYSTAKNEYKYICSYPEKLKLEGHCVVRLPDNKDWSGITLLSFGGGDKDKKHTLQMKYKSVWDDESSSSSSKVMEDENVNKWVKSQKKIGTEEDDYRCARALVGGSNNHLLFITYYPKYIAVFNLNTFEREAKGKFELKVCANYHCFVSNGDQGIDKMARTNANAKKAINEMLLFRKEMGLLIQYDEKNRSFDFREIGVCDDIKGVYDYGFVRVRDKILFFGGSTWIEQINVVHGYSMTTKQWTKFDCTLPSALKGCTAVLSADNTFVHILGGNGNSKDINTHIKMDVSKWIDHIEAQDTVGDAKVADEDIPTSIEADIDV</sequence>